<dbReference type="FunFam" id="3.40.50.620:FF:000009">
    <property type="entry name" value="Cysteine--tRNA ligase"/>
    <property type="match status" value="1"/>
</dbReference>
<feature type="domain" description="Cysteinyl-tRNA synthetase class Ia DALR" evidence="13">
    <location>
        <begin position="345"/>
        <end position="407"/>
    </location>
</feature>
<dbReference type="InterPro" id="IPR015803">
    <property type="entry name" value="Cys-tRNA-ligase"/>
</dbReference>
<keyword evidence="6 12" id="KW-0479">Metal-binding</keyword>
<feature type="binding site" evidence="12">
    <location>
        <position position="209"/>
    </location>
    <ligand>
        <name>Zn(2+)</name>
        <dbReference type="ChEBI" id="CHEBI:29105"/>
    </ligand>
</feature>
<dbReference type="HAMAP" id="MF_00041">
    <property type="entry name" value="Cys_tRNA_synth"/>
    <property type="match status" value="1"/>
</dbReference>
<dbReference type="GO" id="GO:0006423">
    <property type="term" value="P:cysteinyl-tRNA aminoacylation"/>
    <property type="evidence" value="ECO:0007669"/>
    <property type="project" value="UniProtKB-UniRule"/>
</dbReference>
<dbReference type="InterPro" id="IPR024909">
    <property type="entry name" value="Cys-tRNA/MSH_ligase"/>
</dbReference>
<dbReference type="RefSeq" id="WP_017455711.1">
    <property type="nucleotide sequence ID" value="NZ_FMUI01000002.1"/>
</dbReference>
<dbReference type="GO" id="GO:0005524">
    <property type="term" value="F:ATP binding"/>
    <property type="evidence" value="ECO:0007669"/>
    <property type="project" value="UniProtKB-UniRule"/>
</dbReference>
<comment type="similarity">
    <text evidence="2 12">Belongs to the class-I aminoacyl-tRNA synthetase family.</text>
</comment>
<dbReference type="AlphaFoldDB" id="A0A1G4XL93"/>
<dbReference type="EMBL" id="FMUI01000002">
    <property type="protein sequence ID" value="SCX41885.1"/>
    <property type="molecule type" value="Genomic_DNA"/>
</dbReference>
<evidence type="ECO:0000256" key="10">
    <source>
        <dbReference type="ARBA" id="ARBA00022917"/>
    </source>
</evidence>
<gene>
    <name evidence="12" type="primary">cysS</name>
    <name evidence="14" type="ORF">SAMN02927897_01145</name>
</gene>
<dbReference type="EC" id="6.1.1.16" evidence="12"/>
<feature type="binding site" evidence="12">
    <location>
        <position position="234"/>
    </location>
    <ligand>
        <name>Zn(2+)</name>
        <dbReference type="ChEBI" id="CHEBI:29105"/>
    </ligand>
</feature>
<dbReference type="Gene3D" id="1.20.120.1910">
    <property type="entry name" value="Cysteine-tRNA ligase, C-terminal anti-codon recognition domain"/>
    <property type="match status" value="1"/>
</dbReference>
<dbReference type="Pfam" id="PF23493">
    <property type="entry name" value="CysS_C"/>
    <property type="match status" value="1"/>
</dbReference>
<dbReference type="PANTHER" id="PTHR10890">
    <property type="entry name" value="CYSTEINYL-TRNA SYNTHETASE"/>
    <property type="match status" value="1"/>
</dbReference>
<evidence type="ECO:0000256" key="9">
    <source>
        <dbReference type="ARBA" id="ARBA00022840"/>
    </source>
</evidence>
<keyword evidence="10 12" id="KW-0648">Protein biosynthesis</keyword>
<dbReference type="SUPFAM" id="SSF52374">
    <property type="entry name" value="Nucleotidylyl transferase"/>
    <property type="match status" value="1"/>
</dbReference>
<dbReference type="Proteomes" id="UP000183569">
    <property type="component" value="Unassembled WGS sequence"/>
</dbReference>
<dbReference type="GO" id="GO:0005829">
    <property type="term" value="C:cytosol"/>
    <property type="evidence" value="ECO:0007669"/>
    <property type="project" value="TreeGrafter"/>
</dbReference>
<dbReference type="SMART" id="SM00840">
    <property type="entry name" value="DALR_2"/>
    <property type="match status" value="1"/>
</dbReference>
<dbReference type="Gene3D" id="3.40.50.620">
    <property type="entry name" value="HUPs"/>
    <property type="match status" value="1"/>
</dbReference>
<keyword evidence="11 12" id="KW-0030">Aminoacyl-tRNA synthetase</keyword>
<evidence type="ECO:0000256" key="4">
    <source>
        <dbReference type="ARBA" id="ARBA00022490"/>
    </source>
</evidence>
<protein>
    <recommendedName>
        <fullName evidence="12">Cysteine--tRNA ligase</fullName>
        <ecNumber evidence="12">6.1.1.16</ecNumber>
    </recommendedName>
    <alternativeName>
        <fullName evidence="12">Cysteinyl-tRNA synthetase</fullName>
        <shortName evidence="12">CysRS</shortName>
    </alternativeName>
</protein>
<evidence type="ECO:0000256" key="2">
    <source>
        <dbReference type="ARBA" id="ARBA00005594"/>
    </source>
</evidence>
<evidence type="ECO:0000256" key="1">
    <source>
        <dbReference type="ARBA" id="ARBA00004496"/>
    </source>
</evidence>
<dbReference type="GO" id="GO:0008270">
    <property type="term" value="F:zinc ion binding"/>
    <property type="evidence" value="ECO:0007669"/>
    <property type="project" value="UniProtKB-UniRule"/>
</dbReference>
<comment type="caution">
    <text evidence="14">The sequence shown here is derived from an EMBL/GenBank/DDBJ whole genome shotgun (WGS) entry which is preliminary data.</text>
</comment>
<dbReference type="InterPro" id="IPR009080">
    <property type="entry name" value="tRNAsynth_Ia_anticodon-bd"/>
</dbReference>
<reference evidence="14 15" key="1">
    <citation type="submission" date="2016-10" db="EMBL/GenBank/DDBJ databases">
        <authorList>
            <person name="Varghese N."/>
            <person name="Submissions S."/>
        </authorList>
    </citation>
    <scope>NUCLEOTIDE SEQUENCE [LARGE SCALE GENOMIC DNA]</scope>
    <source>
        <strain evidence="14 15">CGMCC 1.12102</strain>
    </source>
</reference>
<evidence type="ECO:0000313" key="15">
    <source>
        <dbReference type="Proteomes" id="UP000183569"/>
    </source>
</evidence>
<dbReference type="GeneID" id="23846258"/>
<comment type="subcellular location">
    <subcellularLocation>
        <location evidence="1 12">Cytoplasm</location>
    </subcellularLocation>
</comment>
<evidence type="ECO:0000256" key="6">
    <source>
        <dbReference type="ARBA" id="ARBA00022723"/>
    </source>
</evidence>
<comment type="subunit">
    <text evidence="3 12">Monomer.</text>
</comment>
<dbReference type="InterPro" id="IPR014729">
    <property type="entry name" value="Rossmann-like_a/b/a_fold"/>
</dbReference>
<feature type="binding site" evidence="12">
    <location>
        <position position="238"/>
    </location>
    <ligand>
        <name>Zn(2+)</name>
        <dbReference type="ChEBI" id="CHEBI:29105"/>
    </ligand>
</feature>
<dbReference type="InterPro" id="IPR015273">
    <property type="entry name" value="Cys-tRNA-synt_Ia_DALR"/>
</dbReference>
<dbReference type="InterPro" id="IPR056411">
    <property type="entry name" value="CysS_C"/>
</dbReference>
<feature type="short sequence motif" description="'HIGH' region" evidence="12">
    <location>
        <begin position="30"/>
        <end position="40"/>
    </location>
</feature>
<evidence type="ECO:0000259" key="13">
    <source>
        <dbReference type="SMART" id="SM00840"/>
    </source>
</evidence>
<keyword evidence="8 12" id="KW-0862">Zinc</keyword>
<evidence type="ECO:0000256" key="7">
    <source>
        <dbReference type="ARBA" id="ARBA00022741"/>
    </source>
</evidence>
<name>A0A1G4XL93_9ENTR</name>
<proteinExistence type="inferred from homology"/>
<dbReference type="Pfam" id="PF09190">
    <property type="entry name" value="DALR_2"/>
    <property type="match status" value="1"/>
</dbReference>
<dbReference type="CDD" id="cd07963">
    <property type="entry name" value="Anticodon_Ia_Cys"/>
    <property type="match status" value="1"/>
</dbReference>
<comment type="catalytic activity">
    <reaction evidence="12">
        <text>tRNA(Cys) + L-cysteine + ATP = L-cysteinyl-tRNA(Cys) + AMP + diphosphate</text>
        <dbReference type="Rhea" id="RHEA:17773"/>
        <dbReference type="Rhea" id="RHEA-COMP:9661"/>
        <dbReference type="Rhea" id="RHEA-COMP:9679"/>
        <dbReference type="ChEBI" id="CHEBI:30616"/>
        <dbReference type="ChEBI" id="CHEBI:33019"/>
        <dbReference type="ChEBI" id="CHEBI:35235"/>
        <dbReference type="ChEBI" id="CHEBI:78442"/>
        <dbReference type="ChEBI" id="CHEBI:78517"/>
        <dbReference type="ChEBI" id="CHEBI:456215"/>
        <dbReference type="EC" id="6.1.1.16"/>
    </reaction>
</comment>
<evidence type="ECO:0000256" key="12">
    <source>
        <dbReference type="HAMAP-Rule" id="MF_00041"/>
    </source>
</evidence>
<feature type="binding site" evidence="12">
    <location>
        <position position="28"/>
    </location>
    <ligand>
        <name>Zn(2+)</name>
        <dbReference type="ChEBI" id="CHEBI:29105"/>
    </ligand>
</feature>
<organism evidence="14 15">
    <name type="scientific">Kosakonia sacchari</name>
    <dbReference type="NCBI Taxonomy" id="1158459"/>
    <lineage>
        <taxon>Bacteria</taxon>
        <taxon>Pseudomonadati</taxon>
        <taxon>Pseudomonadota</taxon>
        <taxon>Gammaproteobacteria</taxon>
        <taxon>Enterobacterales</taxon>
        <taxon>Enterobacteriaceae</taxon>
        <taxon>Kosakonia</taxon>
    </lineage>
</organism>
<dbReference type="GO" id="GO:0004817">
    <property type="term" value="F:cysteine-tRNA ligase activity"/>
    <property type="evidence" value="ECO:0007669"/>
    <property type="project" value="UniProtKB-UniRule"/>
</dbReference>
<dbReference type="FunFam" id="1.20.120.1910:FF:000001">
    <property type="entry name" value="Cysteine--tRNA ligase"/>
    <property type="match status" value="1"/>
</dbReference>
<keyword evidence="9 12" id="KW-0067">ATP-binding</keyword>
<feature type="binding site" evidence="12">
    <location>
        <position position="269"/>
    </location>
    <ligand>
        <name>ATP</name>
        <dbReference type="ChEBI" id="CHEBI:30616"/>
    </ligand>
</feature>
<dbReference type="InterPro" id="IPR032678">
    <property type="entry name" value="tRNA-synt_1_cat_dom"/>
</dbReference>
<evidence type="ECO:0000256" key="8">
    <source>
        <dbReference type="ARBA" id="ARBA00022833"/>
    </source>
</evidence>
<dbReference type="PRINTS" id="PR00983">
    <property type="entry name" value="TRNASYNTHCYS"/>
</dbReference>
<keyword evidence="5 12" id="KW-0436">Ligase</keyword>
<feature type="short sequence motif" description="'KMSKS' region" evidence="12">
    <location>
        <begin position="266"/>
        <end position="270"/>
    </location>
</feature>
<dbReference type="PANTHER" id="PTHR10890:SF3">
    <property type="entry name" value="CYSTEINE--TRNA LIGASE, CYTOPLASMIC"/>
    <property type="match status" value="1"/>
</dbReference>
<dbReference type="CDD" id="cd00672">
    <property type="entry name" value="CysRS_core"/>
    <property type="match status" value="1"/>
</dbReference>
<evidence type="ECO:0000256" key="3">
    <source>
        <dbReference type="ARBA" id="ARBA00011245"/>
    </source>
</evidence>
<dbReference type="SUPFAM" id="SSF47323">
    <property type="entry name" value="Anticodon-binding domain of a subclass of class I aminoacyl-tRNA synthetases"/>
    <property type="match status" value="1"/>
</dbReference>
<evidence type="ECO:0000256" key="11">
    <source>
        <dbReference type="ARBA" id="ARBA00023146"/>
    </source>
</evidence>
<comment type="cofactor">
    <cofactor evidence="12">
        <name>Zn(2+)</name>
        <dbReference type="ChEBI" id="CHEBI:29105"/>
    </cofactor>
    <text evidence="12">Binds 1 zinc ion per subunit.</text>
</comment>
<accession>A0A1G4XL93</accession>
<keyword evidence="4 12" id="KW-0963">Cytoplasm</keyword>
<evidence type="ECO:0000313" key="14">
    <source>
        <dbReference type="EMBL" id="SCX41885.1"/>
    </source>
</evidence>
<evidence type="ECO:0000256" key="5">
    <source>
        <dbReference type="ARBA" id="ARBA00022598"/>
    </source>
</evidence>
<sequence length="466" mass="53329">MLKIFNTLTRQKEEFKPIHAGEVGMYVCGITVYDLCHIGHGRTFVAFDVVSRYLRFLGYKLKYVRNITDIDDKIIKRANENGESFVALVDRMIVEMHKDFDALNILRPDSEPRATHHIHEIIEITQRLLEREHAYVAENGDVMFSVPTDPTYGQLSRQDLDQLQAGARVEVAEVKRNPMDFVLWKMSKPGEPSWSSPWGEGRPGWHIECSAMNCKQLGSHFDIHGGGSDLMFPHHENEIAQSTCAHDGEYVNYWMHSGMVMVDREKMSKSLGNFFTVRDVLKYYDAETVRYFLMSGHYRSQLNYSEENLKQARSALERLYNALRGTDSNNAEHRYFENGELFQKRFCDAMDDDFNTPEAYSVLFDLAREVNTLKHDGDSLGANAAAKKLRELASVLGLLEQDPDLFLQSGAQADDSEVAEIEKLIQQRLDARKAKDWAAADAARDRLNEMGIVLEDGPQGTTWRRK</sequence>
<dbReference type="Pfam" id="PF01406">
    <property type="entry name" value="tRNA-synt_1e"/>
    <property type="match status" value="1"/>
</dbReference>
<keyword evidence="7 12" id="KW-0547">Nucleotide-binding</keyword>
<dbReference type="NCBIfam" id="TIGR00435">
    <property type="entry name" value="cysS"/>
    <property type="match status" value="1"/>
</dbReference>